<evidence type="ECO:0000313" key="5">
    <source>
        <dbReference type="EMBL" id="CAF4693913.1"/>
    </source>
</evidence>
<dbReference type="GO" id="GO:0005085">
    <property type="term" value="F:guanyl-nucleotide exchange factor activity"/>
    <property type="evidence" value="ECO:0007669"/>
    <property type="project" value="InterPro"/>
</dbReference>
<dbReference type="EMBL" id="CAJOBJ010201528">
    <property type="protein sequence ID" value="CAF4984571.1"/>
    <property type="molecule type" value="Genomic_DNA"/>
</dbReference>
<dbReference type="Proteomes" id="UP000681720">
    <property type="component" value="Unassembled WGS sequence"/>
</dbReference>
<dbReference type="SUPFAM" id="SSF48425">
    <property type="entry name" value="Sec7 domain"/>
    <property type="match status" value="1"/>
</dbReference>
<feature type="domain" description="SEC7" evidence="1">
    <location>
        <begin position="2"/>
        <end position="56"/>
    </location>
</feature>
<evidence type="ECO:0000259" key="1">
    <source>
        <dbReference type="Pfam" id="PF01369"/>
    </source>
</evidence>
<dbReference type="Proteomes" id="UP000676336">
    <property type="component" value="Unassembled WGS sequence"/>
</dbReference>
<feature type="non-terminal residue" evidence="5">
    <location>
        <position position="1"/>
    </location>
</feature>
<reference evidence="5" key="1">
    <citation type="submission" date="2021-02" db="EMBL/GenBank/DDBJ databases">
        <authorList>
            <person name="Nowell W R."/>
        </authorList>
    </citation>
    <scope>NUCLEOTIDE SEQUENCE</scope>
</reference>
<dbReference type="EMBL" id="CAJOBI010115513">
    <property type="protein sequence ID" value="CAF4653290.1"/>
    <property type="molecule type" value="Genomic_DNA"/>
</dbReference>
<comment type="caution">
    <text evidence="5">The sequence shown here is derived from an EMBL/GenBank/DDBJ whole genome shotgun (WGS) entry which is preliminary data.</text>
</comment>
<evidence type="ECO:0000313" key="8">
    <source>
        <dbReference type="Proteomes" id="UP000681720"/>
    </source>
</evidence>
<dbReference type="InterPro" id="IPR035999">
    <property type="entry name" value="Sec7_dom_sf"/>
</dbReference>
<proteinExistence type="predicted"/>
<organism evidence="5 8">
    <name type="scientific">Rotaria magnacalcarata</name>
    <dbReference type="NCBI Taxonomy" id="392030"/>
    <lineage>
        <taxon>Eukaryota</taxon>
        <taxon>Metazoa</taxon>
        <taxon>Spiralia</taxon>
        <taxon>Gnathifera</taxon>
        <taxon>Rotifera</taxon>
        <taxon>Eurotatoria</taxon>
        <taxon>Bdelloidea</taxon>
        <taxon>Philodinida</taxon>
        <taxon>Philodinidae</taxon>
        <taxon>Rotaria</taxon>
    </lineage>
</organism>
<evidence type="ECO:0000313" key="3">
    <source>
        <dbReference type="EMBL" id="CAF4534523.1"/>
    </source>
</evidence>
<evidence type="ECO:0000313" key="7">
    <source>
        <dbReference type="EMBL" id="CAF4984571.1"/>
    </source>
</evidence>
<evidence type="ECO:0000313" key="4">
    <source>
        <dbReference type="EMBL" id="CAF4653290.1"/>
    </source>
</evidence>
<sequence length="67" mass="8050">RDILERLIELQSYENQFLPNALRQFFAKLDAPEDRNEYLSFLIENFSKRFHECNKDLGLSTGTYMFL</sequence>
<dbReference type="EMBL" id="CAJOBJ010124747">
    <property type="protein sequence ID" value="CAF4693913.1"/>
    <property type="molecule type" value="Genomic_DNA"/>
</dbReference>
<gene>
    <name evidence="2" type="ORF">BYL167_LOCUS34610</name>
    <name evidence="3" type="ORF">BYL167_LOCUS37442</name>
    <name evidence="5" type="ORF">GIL414_LOCUS42792</name>
    <name evidence="7" type="ORF">GIL414_LOCUS56254</name>
    <name evidence="4" type="ORF">SMN809_LOCUS41197</name>
    <name evidence="6" type="ORF">SMN809_LOCUS55419</name>
</gene>
<dbReference type="GO" id="GO:0032012">
    <property type="term" value="P:regulation of ARF protein signal transduction"/>
    <property type="evidence" value="ECO:0007669"/>
    <property type="project" value="InterPro"/>
</dbReference>
<dbReference type="Pfam" id="PF01369">
    <property type="entry name" value="Sec7"/>
    <property type="match status" value="1"/>
</dbReference>
<dbReference type="EMBL" id="CAJOBI010195679">
    <property type="protein sequence ID" value="CAF4975545.1"/>
    <property type="molecule type" value="Genomic_DNA"/>
</dbReference>
<name>A0A8S3A7J0_9BILA</name>
<dbReference type="InterPro" id="IPR000904">
    <property type="entry name" value="Sec7_dom"/>
</dbReference>
<dbReference type="EMBL" id="CAJOBH010070556">
    <property type="protein sequence ID" value="CAF4469906.1"/>
    <property type="molecule type" value="Genomic_DNA"/>
</dbReference>
<dbReference type="InterPro" id="IPR023394">
    <property type="entry name" value="Sec7_C_sf"/>
</dbReference>
<dbReference type="Gene3D" id="1.10.1000.11">
    <property type="entry name" value="Arf Nucleotide-binding Site Opener,domain 2"/>
    <property type="match status" value="1"/>
</dbReference>
<evidence type="ECO:0000313" key="2">
    <source>
        <dbReference type="EMBL" id="CAF4469906.1"/>
    </source>
</evidence>
<protein>
    <recommendedName>
        <fullName evidence="1">SEC7 domain-containing protein</fullName>
    </recommendedName>
</protein>
<dbReference type="AlphaFoldDB" id="A0A8S3A7J0"/>
<accession>A0A8S3A7J0</accession>
<evidence type="ECO:0000313" key="6">
    <source>
        <dbReference type="EMBL" id="CAF4975545.1"/>
    </source>
</evidence>
<dbReference type="Proteomes" id="UP000681967">
    <property type="component" value="Unassembled WGS sequence"/>
</dbReference>
<dbReference type="EMBL" id="CAJOBH010084795">
    <property type="protein sequence ID" value="CAF4534523.1"/>
    <property type="molecule type" value="Genomic_DNA"/>
</dbReference>